<evidence type="ECO:0000313" key="10">
    <source>
        <dbReference type="WBParaSite" id="jg9680"/>
    </source>
</evidence>
<dbReference type="GO" id="GO:0016607">
    <property type="term" value="C:nuclear speck"/>
    <property type="evidence" value="ECO:0007669"/>
    <property type="project" value="UniProtKB-SubCell"/>
</dbReference>
<keyword evidence="2" id="KW-0479">Metal-binding</keyword>
<evidence type="ECO:0000256" key="3">
    <source>
        <dbReference type="ARBA" id="ARBA00022737"/>
    </source>
</evidence>
<evidence type="ECO:0000256" key="7">
    <source>
        <dbReference type="PROSITE-ProRule" id="PRU00042"/>
    </source>
</evidence>
<dbReference type="PANTHER" id="PTHR16515">
    <property type="entry name" value="PR DOMAIN ZINC FINGER PROTEIN"/>
    <property type="match status" value="1"/>
</dbReference>
<dbReference type="PROSITE" id="PS50157">
    <property type="entry name" value="ZINC_FINGER_C2H2_2"/>
    <property type="match status" value="1"/>
</dbReference>
<evidence type="ECO:0000256" key="6">
    <source>
        <dbReference type="ARBA" id="ARBA00023242"/>
    </source>
</evidence>
<evidence type="ECO:0000256" key="4">
    <source>
        <dbReference type="ARBA" id="ARBA00022771"/>
    </source>
</evidence>
<keyword evidence="4 7" id="KW-0863">Zinc-finger</keyword>
<reference evidence="10" key="1">
    <citation type="submission" date="2022-11" db="UniProtKB">
        <authorList>
            <consortium name="WormBaseParasite"/>
        </authorList>
    </citation>
    <scope>IDENTIFICATION</scope>
</reference>
<dbReference type="PROSITE" id="PS00028">
    <property type="entry name" value="ZINC_FINGER_C2H2_1"/>
    <property type="match status" value="1"/>
</dbReference>
<evidence type="ECO:0000256" key="5">
    <source>
        <dbReference type="ARBA" id="ARBA00022833"/>
    </source>
</evidence>
<evidence type="ECO:0000256" key="1">
    <source>
        <dbReference type="ARBA" id="ARBA00004324"/>
    </source>
</evidence>
<name>A0A915EUK8_9BILA</name>
<evidence type="ECO:0000313" key="9">
    <source>
        <dbReference type="Proteomes" id="UP000887574"/>
    </source>
</evidence>
<dbReference type="FunFam" id="3.30.160.60:FF:002484">
    <property type="entry name" value="Protein CBR-LSY-2"/>
    <property type="match status" value="1"/>
</dbReference>
<keyword evidence="5" id="KW-0862">Zinc</keyword>
<proteinExistence type="predicted"/>
<dbReference type="Gene3D" id="3.30.160.60">
    <property type="entry name" value="Classic Zinc Finger"/>
    <property type="match status" value="2"/>
</dbReference>
<dbReference type="WBParaSite" id="jg9680">
    <property type="protein sequence ID" value="jg9680"/>
    <property type="gene ID" value="jg9680"/>
</dbReference>
<feature type="domain" description="C2H2-type" evidence="8">
    <location>
        <begin position="57"/>
        <end position="84"/>
    </location>
</feature>
<sequence>MDVEPQQQQMVMVEGDQTALLNIASMTDFGVEGLGDQHINGSNVTSHNQAFHLDKSFVCEICGKAFRFRSNLAEHRSVHTAVKPFVCKFCGKSSRLKGNLTSTF</sequence>
<dbReference type="Pfam" id="PF00096">
    <property type="entry name" value="zf-C2H2"/>
    <property type="match status" value="1"/>
</dbReference>
<keyword evidence="3" id="KW-0677">Repeat</keyword>
<organism evidence="9 10">
    <name type="scientific">Ditylenchus dipsaci</name>
    <dbReference type="NCBI Taxonomy" id="166011"/>
    <lineage>
        <taxon>Eukaryota</taxon>
        <taxon>Metazoa</taxon>
        <taxon>Ecdysozoa</taxon>
        <taxon>Nematoda</taxon>
        <taxon>Chromadorea</taxon>
        <taxon>Rhabditida</taxon>
        <taxon>Tylenchina</taxon>
        <taxon>Tylenchomorpha</taxon>
        <taxon>Sphaerularioidea</taxon>
        <taxon>Anguinidae</taxon>
        <taxon>Anguininae</taxon>
        <taxon>Ditylenchus</taxon>
    </lineage>
</organism>
<dbReference type="InterPro" id="IPR013087">
    <property type="entry name" value="Znf_C2H2_type"/>
</dbReference>
<accession>A0A915EUK8</accession>
<dbReference type="GO" id="GO:0010468">
    <property type="term" value="P:regulation of gene expression"/>
    <property type="evidence" value="ECO:0007669"/>
    <property type="project" value="TreeGrafter"/>
</dbReference>
<dbReference type="InterPro" id="IPR036236">
    <property type="entry name" value="Znf_C2H2_sf"/>
</dbReference>
<dbReference type="InterPro" id="IPR050331">
    <property type="entry name" value="Zinc_finger"/>
</dbReference>
<dbReference type="GO" id="GO:0008270">
    <property type="term" value="F:zinc ion binding"/>
    <property type="evidence" value="ECO:0007669"/>
    <property type="project" value="UniProtKB-KW"/>
</dbReference>
<keyword evidence="6" id="KW-0539">Nucleus</keyword>
<evidence type="ECO:0000259" key="8">
    <source>
        <dbReference type="PROSITE" id="PS50157"/>
    </source>
</evidence>
<dbReference type="SUPFAM" id="SSF57667">
    <property type="entry name" value="beta-beta-alpha zinc fingers"/>
    <property type="match status" value="1"/>
</dbReference>
<dbReference type="PANTHER" id="PTHR16515:SF49">
    <property type="entry name" value="GASTRULA ZINC FINGER PROTEIN XLCGF49.1-LIKE-RELATED"/>
    <property type="match status" value="1"/>
</dbReference>
<evidence type="ECO:0000256" key="2">
    <source>
        <dbReference type="ARBA" id="ARBA00022723"/>
    </source>
</evidence>
<dbReference type="AlphaFoldDB" id="A0A915EUK8"/>
<comment type="subcellular location">
    <subcellularLocation>
        <location evidence="1">Nucleus speckle</location>
    </subcellularLocation>
</comment>
<protein>
    <submittedName>
        <fullName evidence="10">C2H2-type domain-containing protein</fullName>
    </submittedName>
</protein>
<keyword evidence="9" id="KW-1185">Reference proteome</keyword>
<dbReference type="SMART" id="SM00355">
    <property type="entry name" value="ZnF_C2H2"/>
    <property type="match status" value="1"/>
</dbReference>
<dbReference type="Proteomes" id="UP000887574">
    <property type="component" value="Unplaced"/>
</dbReference>